<keyword evidence="3 5" id="KW-1133">Transmembrane helix</keyword>
<feature type="domain" description="Ferric oxidoreductase" evidence="6">
    <location>
        <begin position="12"/>
        <end position="133"/>
    </location>
</feature>
<dbReference type="OrthoDB" id="4827239at2"/>
<dbReference type="Pfam" id="PF01794">
    <property type="entry name" value="Ferric_reduct"/>
    <property type="match status" value="1"/>
</dbReference>
<feature type="transmembrane region" description="Helical" evidence="5">
    <location>
        <begin position="88"/>
        <end position="111"/>
    </location>
</feature>
<gene>
    <name evidence="7" type="ORF">EIY87_32450</name>
</gene>
<evidence type="ECO:0000256" key="4">
    <source>
        <dbReference type="ARBA" id="ARBA00023136"/>
    </source>
</evidence>
<dbReference type="InterPro" id="IPR013130">
    <property type="entry name" value="Fe3_Rdtase_TM_dom"/>
</dbReference>
<sequence length="189" mass="20085">MSAAVWYFSRATGLVSLVLFTGVVVLGALGAGRFATPSWPRFAVAAVHRNLALTSLAFLAAHIATALLDGYVPLSWLDVVLPFGAGYQPFWVGLGAVAIDLLLAIVVTSLVRTRLPARVWRAVHWLAYLCWPVALVHGIGMAEDDAARGWIIALDVVCAVAVLGAVAYRAGVRHADTETRKLSPLGGTR</sequence>
<name>A0A3R9DE83_9PSEU</name>
<dbReference type="AlphaFoldDB" id="A0A3R9DE83"/>
<reference evidence="7 8" key="1">
    <citation type="submission" date="2018-12" db="EMBL/GenBank/DDBJ databases">
        <title>Amycolatopsis eburnea sp. nov. actinomycete associate with arbuscular mycorrhiza fungal spore.</title>
        <authorList>
            <person name="Lumyong S."/>
            <person name="Chaiya L."/>
        </authorList>
    </citation>
    <scope>NUCLEOTIDE SEQUENCE [LARGE SCALE GENOMIC DNA]</scope>
    <source>
        <strain evidence="7 8">GLM-1</strain>
    </source>
</reference>
<keyword evidence="2 5" id="KW-0812">Transmembrane</keyword>
<evidence type="ECO:0000313" key="8">
    <source>
        <dbReference type="Proteomes" id="UP000267081"/>
    </source>
</evidence>
<feature type="transmembrane region" description="Helical" evidence="5">
    <location>
        <begin position="123"/>
        <end position="142"/>
    </location>
</feature>
<accession>A0A3R9DE83</accession>
<evidence type="ECO:0000256" key="5">
    <source>
        <dbReference type="SAM" id="Phobius"/>
    </source>
</evidence>
<feature type="transmembrane region" description="Helical" evidence="5">
    <location>
        <begin position="50"/>
        <end position="68"/>
    </location>
</feature>
<protein>
    <submittedName>
        <fullName evidence="7">Ferric reductase</fullName>
    </submittedName>
</protein>
<evidence type="ECO:0000313" key="7">
    <source>
        <dbReference type="EMBL" id="RSD11503.1"/>
    </source>
</evidence>
<dbReference type="Proteomes" id="UP000267081">
    <property type="component" value="Unassembled WGS sequence"/>
</dbReference>
<evidence type="ECO:0000256" key="1">
    <source>
        <dbReference type="ARBA" id="ARBA00004141"/>
    </source>
</evidence>
<evidence type="ECO:0000256" key="3">
    <source>
        <dbReference type="ARBA" id="ARBA00022989"/>
    </source>
</evidence>
<feature type="transmembrane region" description="Helical" evidence="5">
    <location>
        <begin position="6"/>
        <end position="29"/>
    </location>
</feature>
<feature type="transmembrane region" description="Helical" evidence="5">
    <location>
        <begin position="148"/>
        <end position="171"/>
    </location>
</feature>
<comment type="caution">
    <text evidence="7">The sequence shown here is derived from an EMBL/GenBank/DDBJ whole genome shotgun (WGS) entry which is preliminary data.</text>
</comment>
<dbReference type="RefSeq" id="WP_125313729.1">
    <property type="nucleotide sequence ID" value="NZ_RSEC01000059.1"/>
</dbReference>
<dbReference type="GO" id="GO:0016020">
    <property type="term" value="C:membrane"/>
    <property type="evidence" value="ECO:0007669"/>
    <property type="project" value="UniProtKB-SubCell"/>
</dbReference>
<keyword evidence="4 5" id="KW-0472">Membrane</keyword>
<evidence type="ECO:0000259" key="6">
    <source>
        <dbReference type="Pfam" id="PF01794"/>
    </source>
</evidence>
<comment type="subcellular location">
    <subcellularLocation>
        <location evidence="1">Membrane</location>
        <topology evidence="1">Multi-pass membrane protein</topology>
    </subcellularLocation>
</comment>
<organism evidence="7 8">
    <name type="scientific">Amycolatopsis eburnea</name>
    <dbReference type="NCBI Taxonomy" id="2267691"/>
    <lineage>
        <taxon>Bacteria</taxon>
        <taxon>Bacillati</taxon>
        <taxon>Actinomycetota</taxon>
        <taxon>Actinomycetes</taxon>
        <taxon>Pseudonocardiales</taxon>
        <taxon>Pseudonocardiaceae</taxon>
        <taxon>Amycolatopsis</taxon>
    </lineage>
</organism>
<proteinExistence type="predicted"/>
<dbReference type="EMBL" id="RSEC01000059">
    <property type="protein sequence ID" value="RSD11503.1"/>
    <property type="molecule type" value="Genomic_DNA"/>
</dbReference>
<keyword evidence="8" id="KW-1185">Reference proteome</keyword>
<evidence type="ECO:0000256" key="2">
    <source>
        <dbReference type="ARBA" id="ARBA00022692"/>
    </source>
</evidence>